<dbReference type="Pfam" id="PF00535">
    <property type="entry name" value="Glycos_transf_2"/>
    <property type="match status" value="1"/>
</dbReference>
<dbReference type="PANTHER" id="PTHR22916">
    <property type="entry name" value="GLYCOSYLTRANSFERASE"/>
    <property type="match status" value="1"/>
</dbReference>
<gene>
    <name evidence="4" type="ORF">SAMN05660206_10853</name>
</gene>
<evidence type="ECO:0000313" key="4">
    <source>
        <dbReference type="EMBL" id="SFS97757.1"/>
    </source>
</evidence>
<organism evidence="4 5">
    <name type="scientific">Sphingobacterium wenxiniae</name>
    <dbReference type="NCBI Taxonomy" id="683125"/>
    <lineage>
        <taxon>Bacteria</taxon>
        <taxon>Pseudomonadati</taxon>
        <taxon>Bacteroidota</taxon>
        <taxon>Sphingobacteriia</taxon>
        <taxon>Sphingobacteriales</taxon>
        <taxon>Sphingobacteriaceae</taxon>
        <taxon>Sphingobacterium</taxon>
    </lineage>
</organism>
<dbReference type="EMBL" id="FOZZ01000008">
    <property type="protein sequence ID" value="SFS97757.1"/>
    <property type="molecule type" value="Genomic_DNA"/>
</dbReference>
<reference evidence="4 5" key="1">
    <citation type="submission" date="2016-10" db="EMBL/GenBank/DDBJ databases">
        <authorList>
            <person name="de Groot N.N."/>
        </authorList>
    </citation>
    <scope>NUCLEOTIDE SEQUENCE [LARGE SCALE GENOMIC DNA]</scope>
    <source>
        <strain evidence="4 5">DSM 22789</strain>
    </source>
</reference>
<name>A0A1I6U905_9SPHI</name>
<protein>
    <submittedName>
        <fullName evidence="4">Glycosyltransferase involved in cell wall bisynthesis</fullName>
    </submittedName>
</protein>
<proteinExistence type="predicted"/>
<feature type="domain" description="Glycosyltransferase 2-like" evidence="3">
    <location>
        <begin position="5"/>
        <end position="124"/>
    </location>
</feature>
<sequence length="311" mass="35315">MDLISVIIPIYNVEAYLRECLDAVINQSYTNLEIILINDGSTDSSSLICEEYAKVDHRIVIINQENAGPSAARNSGLEKSTGAYIAFIDSDDAVHSDLFTVLYNKIEHADIAVCDYLRFEDKIPITVTAPMNVDTVEIKKCSGREMNLSLFDNKVNLLAIVVWAKLYRRQLWETVRYPVGRLHEDEAVIHKIYAQANNVHIVALKLFFYRDREGSITNSKALKSVLDSYEAFKGRAAFFAEKGDAELMGKSYNAQMATLLRLEISNQDPLLVSLSISDILKEDLYYRVKLGLVCKKIFPAFYNFLRRNFAK</sequence>
<evidence type="ECO:0000256" key="2">
    <source>
        <dbReference type="ARBA" id="ARBA00022679"/>
    </source>
</evidence>
<dbReference type="STRING" id="683125.SAMN05660206_10853"/>
<keyword evidence="5" id="KW-1185">Reference proteome</keyword>
<dbReference type="OrthoDB" id="927791at2"/>
<evidence type="ECO:0000313" key="5">
    <source>
        <dbReference type="Proteomes" id="UP000198785"/>
    </source>
</evidence>
<dbReference type="Gene3D" id="3.90.550.10">
    <property type="entry name" value="Spore Coat Polysaccharide Biosynthesis Protein SpsA, Chain A"/>
    <property type="match status" value="1"/>
</dbReference>
<dbReference type="SUPFAM" id="SSF53448">
    <property type="entry name" value="Nucleotide-diphospho-sugar transferases"/>
    <property type="match status" value="1"/>
</dbReference>
<dbReference type="GO" id="GO:0016758">
    <property type="term" value="F:hexosyltransferase activity"/>
    <property type="evidence" value="ECO:0007669"/>
    <property type="project" value="UniProtKB-ARBA"/>
</dbReference>
<accession>A0A1I6U905</accession>
<dbReference type="CDD" id="cd00761">
    <property type="entry name" value="Glyco_tranf_GTA_type"/>
    <property type="match status" value="1"/>
</dbReference>
<dbReference type="AlphaFoldDB" id="A0A1I6U905"/>
<keyword evidence="1" id="KW-0328">Glycosyltransferase</keyword>
<dbReference type="PANTHER" id="PTHR22916:SF51">
    <property type="entry name" value="GLYCOSYLTRANSFERASE EPSH-RELATED"/>
    <property type="match status" value="1"/>
</dbReference>
<evidence type="ECO:0000259" key="3">
    <source>
        <dbReference type="Pfam" id="PF00535"/>
    </source>
</evidence>
<evidence type="ECO:0000256" key="1">
    <source>
        <dbReference type="ARBA" id="ARBA00022676"/>
    </source>
</evidence>
<dbReference type="InterPro" id="IPR001173">
    <property type="entry name" value="Glyco_trans_2-like"/>
</dbReference>
<dbReference type="RefSeq" id="WP_093366246.1">
    <property type="nucleotide sequence ID" value="NZ_FOZZ01000008.1"/>
</dbReference>
<dbReference type="InterPro" id="IPR029044">
    <property type="entry name" value="Nucleotide-diphossugar_trans"/>
</dbReference>
<keyword evidence="2 4" id="KW-0808">Transferase</keyword>
<dbReference type="Proteomes" id="UP000198785">
    <property type="component" value="Unassembled WGS sequence"/>
</dbReference>